<gene>
    <name evidence="1" type="ORF">GSLYS_00010966001</name>
</gene>
<evidence type="ECO:0000313" key="2">
    <source>
        <dbReference type="Proteomes" id="UP001497497"/>
    </source>
</evidence>
<proteinExistence type="predicted"/>
<comment type="caution">
    <text evidence="1">The sequence shown here is derived from an EMBL/GenBank/DDBJ whole genome shotgun (WGS) entry which is preliminary data.</text>
</comment>
<name>A0AAV2HY66_LYMST</name>
<organism evidence="1 2">
    <name type="scientific">Lymnaea stagnalis</name>
    <name type="common">Great pond snail</name>
    <name type="synonym">Helix stagnalis</name>
    <dbReference type="NCBI Taxonomy" id="6523"/>
    <lineage>
        <taxon>Eukaryota</taxon>
        <taxon>Metazoa</taxon>
        <taxon>Spiralia</taxon>
        <taxon>Lophotrochozoa</taxon>
        <taxon>Mollusca</taxon>
        <taxon>Gastropoda</taxon>
        <taxon>Heterobranchia</taxon>
        <taxon>Euthyneura</taxon>
        <taxon>Panpulmonata</taxon>
        <taxon>Hygrophila</taxon>
        <taxon>Lymnaeoidea</taxon>
        <taxon>Lymnaeidae</taxon>
        <taxon>Lymnaea</taxon>
    </lineage>
</organism>
<dbReference type="Proteomes" id="UP001497497">
    <property type="component" value="Unassembled WGS sequence"/>
</dbReference>
<evidence type="ECO:0000313" key="1">
    <source>
        <dbReference type="EMBL" id="CAL1537053.1"/>
    </source>
</evidence>
<reference evidence="1 2" key="1">
    <citation type="submission" date="2024-04" db="EMBL/GenBank/DDBJ databases">
        <authorList>
            <consortium name="Genoscope - CEA"/>
            <person name="William W."/>
        </authorList>
    </citation>
    <scope>NUCLEOTIDE SEQUENCE [LARGE SCALE GENOMIC DNA]</scope>
</reference>
<protein>
    <submittedName>
        <fullName evidence="1">Uncharacterized protein</fullName>
    </submittedName>
</protein>
<keyword evidence="2" id="KW-1185">Reference proteome</keyword>
<dbReference type="EMBL" id="CAXITT010000247">
    <property type="protein sequence ID" value="CAL1537053.1"/>
    <property type="molecule type" value="Genomic_DNA"/>
</dbReference>
<sequence>MHKISSRVWGHFIENLSDNMIIYFNLCLQTHPLTFSVVASAPKSPGGGVLVVLVASCHLKSYNFVKCEYSKFHPKRKRLNLRLIIVVKIEIQYQLSRVLPWYYVYKEIIGI</sequence>
<accession>A0AAV2HY66</accession>
<dbReference type="AlphaFoldDB" id="A0AAV2HY66"/>